<protein>
    <submittedName>
        <fullName evidence="2">Uncharacterized protein</fullName>
    </submittedName>
</protein>
<accession>A0A084Y3M0</accession>
<evidence type="ECO:0000313" key="3">
    <source>
        <dbReference type="Proteomes" id="UP000019812"/>
    </source>
</evidence>
<feature type="region of interest" description="Disordered" evidence="1">
    <location>
        <begin position="79"/>
        <end position="109"/>
    </location>
</feature>
<dbReference type="AlphaFoldDB" id="A0A084Y3M0"/>
<organism evidence="2 3">
    <name type="scientific">Candidatus Accumulibacter vicinus</name>
    <dbReference type="NCBI Taxonomy" id="2954382"/>
    <lineage>
        <taxon>Bacteria</taxon>
        <taxon>Pseudomonadati</taxon>
        <taxon>Pseudomonadota</taxon>
        <taxon>Betaproteobacteria</taxon>
        <taxon>Candidatus Accumulibacter</taxon>
    </lineage>
</organism>
<evidence type="ECO:0000256" key="1">
    <source>
        <dbReference type="SAM" id="MobiDB-lite"/>
    </source>
</evidence>
<reference evidence="2 3" key="1">
    <citation type="submission" date="2014-07" db="EMBL/GenBank/DDBJ databases">
        <title>Expanding our view of genomic diversity in Candidatus Accumulibacter clades.</title>
        <authorList>
            <person name="Skennerton C.T."/>
            <person name="Barr J.J."/>
            <person name="Slater F.R."/>
            <person name="Bond P.L."/>
            <person name="Tyson G.W."/>
        </authorList>
    </citation>
    <scope>NUCLEOTIDE SEQUENCE [LARGE SCALE GENOMIC DNA]</scope>
    <source>
        <strain evidence="3">SK-01</strain>
    </source>
</reference>
<gene>
    <name evidence="2" type="ORF">CAPSK01_001060</name>
</gene>
<evidence type="ECO:0000313" key="2">
    <source>
        <dbReference type="EMBL" id="KFB69314.1"/>
    </source>
</evidence>
<name>A0A084Y3M0_9PROT</name>
<proteinExistence type="predicted"/>
<dbReference type="Proteomes" id="UP000019812">
    <property type="component" value="Unassembled WGS sequence"/>
</dbReference>
<feature type="compositionally biased region" description="Basic and acidic residues" evidence="1">
    <location>
        <begin position="79"/>
        <end position="101"/>
    </location>
</feature>
<dbReference type="EMBL" id="JDSS02000016">
    <property type="protein sequence ID" value="KFB69314.1"/>
    <property type="molecule type" value="Genomic_DNA"/>
</dbReference>
<sequence>MAEQKLAVSVVTACFAIAYGDELGLAGEPRTQFAGQRCPLPGIAAADAQHQQSRDCTLPELVDENLLAGAGVCRQEERHVGREAAVPDDRRAGEHRHRPENEGTEGGDGHCSGRCSMLITARSPSACRYSMLWMRLRWPAILIF</sequence>
<comment type="caution">
    <text evidence="2">The sequence shown here is derived from an EMBL/GenBank/DDBJ whole genome shotgun (WGS) entry which is preliminary data.</text>
</comment>